<dbReference type="PANTHER" id="PTHR45683">
    <property type="entry name" value="MITOCHONDRIAL NICOTINAMIDE ADENINE DINUCLEOTIDE TRANSPORTER 1-RELATED-RELATED"/>
    <property type="match status" value="1"/>
</dbReference>
<feature type="chain" id="PRO_5047209509" description="Mitochondrial carrier" evidence="11">
    <location>
        <begin position="21"/>
        <end position="309"/>
    </location>
</feature>
<evidence type="ECO:0000256" key="11">
    <source>
        <dbReference type="SAM" id="SignalP"/>
    </source>
</evidence>
<evidence type="ECO:0000256" key="7">
    <source>
        <dbReference type="ARBA" id="ARBA00023136"/>
    </source>
</evidence>
<dbReference type="InterPro" id="IPR044712">
    <property type="entry name" value="SLC25A32-like"/>
</dbReference>
<dbReference type="PROSITE" id="PS50920">
    <property type="entry name" value="SOLCAR"/>
    <property type="match status" value="1"/>
</dbReference>
<comment type="similarity">
    <text evidence="2 9">Belongs to the mitochondrial carrier (TC 2.A.29) family.</text>
</comment>
<dbReference type="Pfam" id="PF00153">
    <property type="entry name" value="Mito_carr"/>
    <property type="match status" value="1"/>
</dbReference>
<keyword evidence="11" id="KW-0732">Signal</keyword>
<dbReference type="InterPro" id="IPR018108">
    <property type="entry name" value="MCP_transmembrane"/>
</dbReference>
<keyword evidence="4 8" id="KW-0812">Transmembrane</keyword>
<evidence type="ECO:0000313" key="13">
    <source>
        <dbReference type="Proteomes" id="UP001465976"/>
    </source>
</evidence>
<reference evidence="12 13" key="1">
    <citation type="submission" date="2024-02" db="EMBL/GenBank/DDBJ databases">
        <title>A draft genome for the cacao thread blight pathogen Marasmius crinis-equi.</title>
        <authorList>
            <person name="Cohen S.P."/>
            <person name="Baruah I.K."/>
            <person name="Amoako-Attah I."/>
            <person name="Bukari Y."/>
            <person name="Meinhardt L.W."/>
            <person name="Bailey B.A."/>
        </authorList>
    </citation>
    <scope>NUCLEOTIDE SEQUENCE [LARGE SCALE GENOMIC DNA]</scope>
    <source>
        <strain evidence="12 13">GH-76</strain>
    </source>
</reference>
<dbReference type="SUPFAM" id="SSF103506">
    <property type="entry name" value="Mitochondrial carrier"/>
    <property type="match status" value="1"/>
</dbReference>
<evidence type="ECO:0000256" key="5">
    <source>
        <dbReference type="ARBA" id="ARBA00022737"/>
    </source>
</evidence>
<feature type="transmembrane region" description="Helical" evidence="10">
    <location>
        <begin position="171"/>
        <end position="191"/>
    </location>
</feature>
<evidence type="ECO:0000256" key="3">
    <source>
        <dbReference type="ARBA" id="ARBA00022448"/>
    </source>
</evidence>
<evidence type="ECO:0000256" key="4">
    <source>
        <dbReference type="ARBA" id="ARBA00022692"/>
    </source>
</evidence>
<feature type="transmembrane region" description="Helical" evidence="10">
    <location>
        <begin position="71"/>
        <end position="89"/>
    </location>
</feature>
<protein>
    <recommendedName>
        <fullName evidence="14">Mitochondrial carrier</fullName>
    </recommendedName>
</protein>
<feature type="transmembrane region" description="Helical" evidence="10">
    <location>
        <begin position="211"/>
        <end position="232"/>
    </location>
</feature>
<keyword evidence="13" id="KW-1185">Reference proteome</keyword>
<feature type="repeat" description="Solcar" evidence="8">
    <location>
        <begin position="1"/>
        <end position="91"/>
    </location>
</feature>
<keyword evidence="3 9" id="KW-0813">Transport</keyword>
<comment type="subcellular location">
    <subcellularLocation>
        <location evidence="1">Membrane</location>
        <topology evidence="1">Multi-pass membrane protein</topology>
    </subcellularLocation>
</comment>
<name>A0ABR3EX99_9AGAR</name>
<sequence>MAFNLLVAIPLTGVLVRWRAHYTPKRARNRNRAGEGQQQQEQEVRGYFTILQRVYAIEGLSGFYKGLVPNILSFVCTMAVMTLFFPRLLPFVRQSEDRGDAKSGTDNIFLDPNIALAKRLAYWTTESVFSIPLQIITNRAITTSYKLPWASPTKSLNVLLSQAERRSPWKLYLLPGYTLSRAVMLAFWLGVGPIRHVLLPDVGKLRVAQQALLPYLLFGLLSALVQTPLQVAGVRLSLQRNQDTESVGGGGRSEEQVSDVERYSTEDVIVVKDTYRFPYSGLVDCFDTIINEESWKTLLKSGWLTFMGM</sequence>
<evidence type="ECO:0000256" key="9">
    <source>
        <dbReference type="RuleBase" id="RU000488"/>
    </source>
</evidence>
<evidence type="ECO:0000256" key="1">
    <source>
        <dbReference type="ARBA" id="ARBA00004141"/>
    </source>
</evidence>
<evidence type="ECO:0008006" key="14">
    <source>
        <dbReference type="Google" id="ProtNLM"/>
    </source>
</evidence>
<evidence type="ECO:0000313" key="12">
    <source>
        <dbReference type="EMBL" id="KAL0567537.1"/>
    </source>
</evidence>
<evidence type="ECO:0000256" key="6">
    <source>
        <dbReference type="ARBA" id="ARBA00022989"/>
    </source>
</evidence>
<comment type="caution">
    <text evidence="12">The sequence shown here is derived from an EMBL/GenBank/DDBJ whole genome shotgun (WGS) entry which is preliminary data.</text>
</comment>
<dbReference type="Proteomes" id="UP001465976">
    <property type="component" value="Unassembled WGS sequence"/>
</dbReference>
<organism evidence="12 13">
    <name type="scientific">Marasmius crinis-equi</name>
    <dbReference type="NCBI Taxonomy" id="585013"/>
    <lineage>
        <taxon>Eukaryota</taxon>
        <taxon>Fungi</taxon>
        <taxon>Dikarya</taxon>
        <taxon>Basidiomycota</taxon>
        <taxon>Agaricomycotina</taxon>
        <taxon>Agaricomycetes</taxon>
        <taxon>Agaricomycetidae</taxon>
        <taxon>Agaricales</taxon>
        <taxon>Marasmiineae</taxon>
        <taxon>Marasmiaceae</taxon>
        <taxon>Marasmius</taxon>
    </lineage>
</organism>
<dbReference type="InterPro" id="IPR023395">
    <property type="entry name" value="MCP_dom_sf"/>
</dbReference>
<keyword evidence="6 10" id="KW-1133">Transmembrane helix</keyword>
<evidence type="ECO:0000256" key="2">
    <source>
        <dbReference type="ARBA" id="ARBA00006375"/>
    </source>
</evidence>
<proteinExistence type="inferred from homology"/>
<gene>
    <name evidence="12" type="ORF">V5O48_014460</name>
</gene>
<keyword evidence="7 8" id="KW-0472">Membrane</keyword>
<keyword evidence="5" id="KW-0677">Repeat</keyword>
<feature type="signal peptide" evidence="11">
    <location>
        <begin position="1"/>
        <end position="20"/>
    </location>
</feature>
<evidence type="ECO:0000256" key="10">
    <source>
        <dbReference type="SAM" id="Phobius"/>
    </source>
</evidence>
<evidence type="ECO:0000256" key="8">
    <source>
        <dbReference type="PROSITE-ProRule" id="PRU00282"/>
    </source>
</evidence>
<accession>A0ABR3EX99</accession>
<dbReference type="Gene3D" id="1.50.40.10">
    <property type="entry name" value="Mitochondrial carrier domain"/>
    <property type="match status" value="1"/>
</dbReference>
<dbReference type="EMBL" id="JBAHYK010001562">
    <property type="protein sequence ID" value="KAL0567537.1"/>
    <property type="molecule type" value="Genomic_DNA"/>
</dbReference>